<evidence type="ECO:0000259" key="2">
    <source>
        <dbReference type="Pfam" id="PF18718"/>
    </source>
</evidence>
<dbReference type="AlphaFoldDB" id="A0A5C3NXF2"/>
<evidence type="ECO:0000313" key="4">
    <source>
        <dbReference type="EMBL" id="TFK81762.1"/>
    </source>
</evidence>
<sequence>GAEVITPPVRACFQPECPERGKPLGGHKKHYMATLYTRQRGTLPVQVFSLYCRGCHTTYRPDYFVRNASAPDAVRQYYPDAMPPYVEASEYSFVECKLIDLFRNQMCISHASGDVVARIYNMGLSDILDARPLSAETVWHAFYLHALLLDCRRRSDVLHLPHHGLHADRLLAALKARNLRMAGVGQPMWAHACDECEKWYPPDPNKPGSTWERLSACVMDGVTVGHPRCNDTLCTNSLRSPRDRFCPQHQRLNSICAVTGCNLSSEDNMRTCRTPEHRQYEEDKREEGKAFFRLKKRIDTRLAANQPTESAARGKGKAKKTTMPIKGSLGRRWTHNEQLMFRPCGVVISRATFYESEGMHNALTFILATFPDHLPRAMPSYIFFDNNCNLLRHLLHFGDHRLDDVGLPVDVFHALRKHKDSDGFCVMNCNPANFAELYSAILGWLFNSSAAEQGNVWFGKFMPVVREMSETHYNFFLDEMILIHNEQRVAVLEKRGCRPRMVPLEELRLPRQGGDGSL</sequence>
<dbReference type="InParanoid" id="A0A5C3NXF2"/>
<reference evidence="4 5" key="1">
    <citation type="journal article" date="2019" name="Nat. Ecol. Evol.">
        <title>Megaphylogeny resolves global patterns of mushroom evolution.</title>
        <authorList>
            <person name="Varga T."/>
            <person name="Krizsan K."/>
            <person name="Foldi C."/>
            <person name="Dima B."/>
            <person name="Sanchez-Garcia M."/>
            <person name="Sanchez-Ramirez S."/>
            <person name="Szollosi G.J."/>
            <person name="Szarkandi J.G."/>
            <person name="Papp V."/>
            <person name="Albert L."/>
            <person name="Andreopoulos W."/>
            <person name="Angelini C."/>
            <person name="Antonin V."/>
            <person name="Barry K.W."/>
            <person name="Bougher N.L."/>
            <person name="Buchanan P."/>
            <person name="Buyck B."/>
            <person name="Bense V."/>
            <person name="Catcheside P."/>
            <person name="Chovatia M."/>
            <person name="Cooper J."/>
            <person name="Damon W."/>
            <person name="Desjardin D."/>
            <person name="Finy P."/>
            <person name="Geml J."/>
            <person name="Haridas S."/>
            <person name="Hughes K."/>
            <person name="Justo A."/>
            <person name="Karasinski D."/>
            <person name="Kautmanova I."/>
            <person name="Kiss B."/>
            <person name="Kocsube S."/>
            <person name="Kotiranta H."/>
            <person name="LaButti K.M."/>
            <person name="Lechner B.E."/>
            <person name="Liimatainen K."/>
            <person name="Lipzen A."/>
            <person name="Lukacs Z."/>
            <person name="Mihaltcheva S."/>
            <person name="Morgado L.N."/>
            <person name="Niskanen T."/>
            <person name="Noordeloos M.E."/>
            <person name="Ohm R.A."/>
            <person name="Ortiz-Santana B."/>
            <person name="Ovrebo C."/>
            <person name="Racz N."/>
            <person name="Riley R."/>
            <person name="Savchenko A."/>
            <person name="Shiryaev A."/>
            <person name="Soop K."/>
            <person name="Spirin V."/>
            <person name="Szebenyi C."/>
            <person name="Tomsovsky M."/>
            <person name="Tulloss R.E."/>
            <person name="Uehling J."/>
            <person name="Grigoriev I.V."/>
            <person name="Vagvolgyi C."/>
            <person name="Papp T."/>
            <person name="Martin F.M."/>
            <person name="Miettinen O."/>
            <person name="Hibbett D.S."/>
            <person name="Nagy L.G."/>
        </authorList>
    </citation>
    <scope>NUCLEOTIDE SEQUENCE [LARGE SCALE GENOMIC DNA]</scope>
    <source>
        <strain evidence="4 5">HHB13444</strain>
    </source>
</reference>
<gene>
    <name evidence="4" type="ORF">K466DRAFT_501586</name>
</gene>
<dbReference type="STRING" id="1314778.A0A5C3NXF2"/>
<feature type="non-terminal residue" evidence="4">
    <location>
        <position position="1"/>
    </location>
</feature>
<accession>A0A5C3NXF2</accession>
<dbReference type="InterPro" id="IPR040898">
    <property type="entry name" value="CxC6"/>
</dbReference>
<dbReference type="Pfam" id="PF18718">
    <property type="entry name" value="CxC5"/>
    <property type="match status" value="1"/>
</dbReference>
<dbReference type="Proteomes" id="UP000308197">
    <property type="component" value="Unassembled WGS sequence"/>
</dbReference>
<name>A0A5C3NXF2_9APHY</name>
<dbReference type="Pfam" id="PF18721">
    <property type="entry name" value="CxC6"/>
    <property type="match status" value="1"/>
</dbReference>
<feature type="domain" description="CxC5 like cysteine cluster associated with KDZ" evidence="2">
    <location>
        <begin position="2"/>
        <end position="122"/>
    </location>
</feature>
<feature type="region of interest" description="Disordered" evidence="1">
    <location>
        <begin position="303"/>
        <end position="323"/>
    </location>
</feature>
<evidence type="ECO:0008006" key="6">
    <source>
        <dbReference type="Google" id="ProtNLM"/>
    </source>
</evidence>
<evidence type="ECO:0000313" key="5">
    <source>
        <dbReference type="Proteomes" id="UP000308197"/>
    </source>
</evidence>
<dbReference type="InterPro" id="IPR041539">
    <property type="entry name" value="CxC5"/>
</dbReference>
<feature type="domain" description="CxC6 like cysteine cluster associated with KDZ" evidence="3">
    <location>
        <begin position="218"/>
        <end position="282"/>
    </location>
</feature>
<keyword evidence="5" id="KW-1185">Reference proteome</keyword>
<proteinExistence type="predicted"/>
<protein>
    <recommendedName>
        <fullName evidence="6">CxC5 like cysteine cluster associated with KDZ domain-containing protein</fullName>
    </recommendedName>
</protein>
<dbReference type="EMBL" id="ML211562">
    <property type="protein sequence ID" value="TFK81762.1"/>
    <property type="molecule type" value="Genomic_DNA"/>
</dbReference>
<evidence type="ECO:0000259" key="3">
    <source>
        <dbReference type="Pfam" id="PF18721"/>
    </source>
</evidence>
<organism evidence="4 5">
    <name type="scientific">Polyporus arcularius HHB13444</name>
    <dbReference type="NCBI Taxonomy" id="1314778"/>
    <lineage>
        <taxon>Eukaryota</taxon>
        <taxon>Fungi</taxon>
        <taxon>Dikarya</taxon>
        <taxon>Basidiomycota</taxon>
        <taxon>Agaricomycotina</taxon>
        <taxon>Agaricomycetes</taxon>
        <taxon>Polyporales</taxon>
        <taxon>Polyporaceae</taxon>
        <taxon>Polyporus</taxon>
    </lineage>
</organism>
<evidence type="ECO:0000256" key="1">
    <source>
        <dbReference type="SAM" id="MobiDB-lite"/>
    </source>
</evidence>